<feature type="disulfide bond" evidence="9">
    <location>
        <begin position="147"/>
        <end position="179"/>
    </location>
</feature>
<dbReference type="AlphaFoldDB" id="A0A9P5VGZ0"/>
<dbReference type="Pfam" id="PF00262">
    <property type="entry name" value="Calreticulin"/>
    <property type="match status" value="2"/>
</dbReference>
<evidence type="ECO:0000256" key="10">
    <source>
        <dbReference type="RuleBase" id="RU362126"/>
    </source>
</evidence>
<evidence type="ECO:0000313" key="13">
    <source>
        <dbReference type="Proteomes" id="UP000696485"/>
    </source>
</evidence>
<dbReference type="InterPro" id="IPR001580">
    <property type="entry name" value="Calret/calnex"/>
</dbReference>
<comment type="caution">
    <text evidence="12">The sequence shown here is derived from an EMBL/GenBank/DDBJ whole genome shotgun (WGS) entry which is preliminary data.</text>
</comment>
<dbReference type="SUPFAM" id="SSF49899">
    <property type="entry name" value="Concanavalin A-like lectins/glucanases"/>
    <property type="match status" value="1"/>
</dbReference>
<dbReference type="GO" id="GO:0051082">
    <property type="term" value="F:unfolded protein binding"/>
    <property type="evidence" value="ECO:0007669"/>
    <property type="project" value="InterPro"/>
</dbReference>
<protein>
    <recommendedName>
        <fullName evidence="14">Calreticulin</fullName>
    </recommendedName>
</protein>
<accession>A0A9P5VGZ0</accession>
<evidence type="ECO:0000256" key="8">
    <source>
        <dbReference type="ARBA" id="ARBA00023186"/>
    </source>
</evidence>
<proteinExistence type="inferred from homology"/>
<dbReference type="GO" id="GO:0006457">
    <property type="term" value="P:protein folding"/>
    <property type="evidence" value="ECO:0007669"/>
    <property type="project" value="InterPro"/>
</dbReference>
<evidence type="ECO:0000256" key="6">
    <source>
        <dbReference type="ARBA" id="ARBA00022833"/>
    </source>
</evidence>
<evidence type="ECO:0000313" key="12">
    <source>
        <dbReference type="EMBL" id="KAF9322842.1"/>
    </source>
</evidence>
<comment type="subcellular location">
    <subcellularLocation>
        <location evidence="1">Endoplasmic reticulum</location>
    </subcellularLocation>
</comment>
<keyword evidence="6" id="KW-0862">Zinc</keyword>
<keyword evidence="5 10" id="KW-0256">Endoplasmic reticulum</keyword>
<dbReference type="SUPFAM" id="SSF63887">
    <property type="entry name" value="P-domain of calnexin/calreticulin"/>
    <property type="match status" value="1"/>
</dbReference>
<name>A0A9P5VGZ0_9FUNG</name>
<keyword evidence="8 10" id="KW-0143">Chaperone</keyword>
<keyword evidence="4" id="KW-0430">Lectin</keyword>
<dbReference type="InterPro" id="IPR009033">
    <property type="entry name" value="Calreticulin/calnexin_P_dom_sf"/>
</dbReference>
<reference evidence="12" key="1">
    <citation type="journal article" date="2020" name="Fungal Divers.">
        <title>Resolving the Mortierellaceae phylogeny through synthesis of multi-gene phylogenetics and phylogenomics.</title>
        <authorList>
            <person name="Vandepol N."/>
            <person name="Liber J."/>
            <person name="Desiro A."/>
            <person name="Na H."/>
            <person name="Kennedy M."/>
            <person name="Barry K."/>
            <person name="Grigoriev I.V."/>
            <person name="Miller A.N."/>
            <person name="O'Donnell K."/>
            <person name="Stajich J.E."/>
            <person name="Bonito G."/>
        </authorList>
    </citation>
    <scope>NUCLEOTIDE SEQUENCE</scope>
    <source>
        <strain evidence="12">NVP1</strain>
    </source>
</reference>
<dbReference type="GO" id="GO:0005789">
    <property type="term" value="C:endoplasmic reticulum membrane"/>
    <property type="evidence" value="ECO:0007669"/>
    <property type="project" value="TreeGrafter"/>
</dbReference>
<comment type="similarity">
    <text evidence="2 10">Belongs to the calreticulin family.</text>
</comment>
<dbReference type="GO" id="GO:0036503">
    <property type="term" value="P:ERAD pathway"/>
    <property type="evidence" value="ECO:0007669"/>
    <property type="project" value="TreeGrafter"/>
</dbReference>
<evidence type="ECO:0000256" key="1">
    <source>
        <dbReference type="ARBA" id="ARBA00004240"/>
    </source>
</evidence>
<dbReference type="PRINTS" id="PR00626">
    <property type="entry name" value="CALRETICULIN"/>
</dbReference>
<sequence>MGRSAAVWSLGTRKYKPARWVNSEKSSQGKFNSFHAGPRVSSQNMKTALLLASAIASSVSATTYLEETFSDDKWQDRWTISLAKTDLGAFEISSGSWSTGKDYSRGLRTTQDARFYSASTPLSSVFDTSNQDLIVQYTVKQEIHQECGGSYIKLLTAGYNAAVFNGESEYAIMFGPDVCDAQTHVHAISSYKGKNFLTKKEFPVPKDTKTHLYRLIVHPHQKYSLMFDGDVKIDKPKDWVDVAKIEDPSHVKPANYDDIPRYIPDPEATQPADWDTEADGDWEPAEIPNPDFEEWAPKMMDNPAYKGEWKANKTPSPEYKEDTEMAHYKIGGVGLDLWK</sequence>
<evidence type="ECO:0000256" key="2">
    <source>
        <dbReference type="ARBA" id="ARBA00010983"/>
    </source>
</evidence>
<dbReference type="PANTHER" id="PTHR11073:SF2">
    <property type="entry name" value="CALRETICULIN"/>
    <property type="match status" value="1"/>
</dbReference>
<dbReference type="Proteomes" id="UP000696485">
    <property type="component" value="Unassembled WGS sequence"/>
</dbReference>
<dbReference type="Gene3D" id="2.60.120.200">
    <property type="match status" value="1"/>
</dbReference>
<evidence type="ECO:0000256" key="7">
    <source>
        <dbReference type="ARBA" id="ARBA00022837"/>
    </source>
</evidence>
<evidence type="ECO:0000256" key="11">
    <source>
        <dbReference type="SAM" id="MobiDB-lite"/>
    </source>
</evidence>
<evidence type="ECO:0008006" key="14">
    <source>
        <dbReference type="Google" id="ProtNLM"/>
    </source>
</evidence>
<keyword evidence="7" id="KW-0106">Calcium</keyword>
<keyword evidence="13" id="KW-1185">Reference proteome</keyword>
<dbReference type="PANTHER" id="PTHR11073">
    <property type="entry name" value="CALRETICULIN AND CALNEXIN"/>
    <property type="match status" value="1"/>
</dbReference>
<dbReference type="GO" id="GO:0005509">
    <property type="term" value="F:calcium ion binding"/>
    <property type="evidence" value="ECO:0007669"/>
    <property type="project" value="InterPro"/>
</dbReference>
<keyword evidence="3" id="KW-0479">Metal-binding</keyword>
<evidence type="ECO:0000256" key="5">
    <source>
        <dbReference type="ARBA" id="ARBA00022824"/>
    </source>
</evidence>
<dbReference type="InterPro" id="IPR013320">
    <property type="entry name" value="ConA-like_dom_sf"/>
</dbReference>
<feature type="region of interest" description="Disordered" evidence="11">
    <location>
        <begin position="256"/>
        <end position="279"/>
    </location>
</feature>
<evidence type="ECO:0000256" key="4">
    <source>
        <dbReference type="ARBA" id="ARBA00022734"/>
    </source>
</evidence>
<dbReference type="EMBL" id="JAAAUY010001435">
    <property type="protein sequence ID" value="KAF9322842.1"/>
    <property type="molecule type" value="Genomic_DNA"/>
</dbReference>
<evidence type="ECO:0000256" key="9">
    <source>
        <dbReference type="PIRSR" id="PIRSR601580-3"/>
    </source>
</evidence>
<organism evidence="12 13">
    <name type="scientific">Podila minutissima</name>
    <dbReference type="NCBI Taxonomy" id="64525"/>
    <lineage>
        <taxon>Eukaryota</taxon>
        <taxon>Fungi</taxon>
        <taxon>Fungi incertae sedis</taxon>
        <taxon>Mucoromycota</taxon>
        <taxon>Mortierellomycotina</taxon>
        <taxon>Mortierellomycetes</taxon>
        <taxon>Mortierellales</taxon>
        <taxon>Mortierellaceae</taxon>
        <taxon>Podila</taxon>
    </lineage>
</organism>
<keyword evidence="9" id="KW-1015">Disulfide bond</keyword>
<gene>
    <name evidence="12" type="ORF">BG006_002013</name>
</gene>
<evidence type="ECO:0000256" key="3">
    <source>
        <dbReference type="ARBA" id="ARBA00022723"/>
    </source>
</evidence>